<evidence type="ECO:0000313" key="2">
    <source>
        <dbReference type="EMBL" id="GJS61481.1"/>
    </source>
</evidence>
<feature type="compositionally biased region" description="Acidic residues" evidence="1">
    <location>
        <begin position="382"/>
        <end position="397"/>
    </location>
</feature>
<name>A0ABQ4X8B4_9ASTR</name>
<evidence type="ECO:0000313" key="3">
    <source>
        <dbReference type="Proteomes" id="UP001151760"/>
    </source>
</evidence>
<comment type="caution">
    <text evidence="2">The sequence shown here is derived from an EMBL/GenBank/DDBJ whole genome shotgun (WGS) entry which is preliminary data.</text>
</comment>
<feature type="compositionally biased region" description="Low complexity" evidence="1">
    <location>
        <begin position="353"/>
        <end position="363"/>
    </location>
</feature>
<feature type="region of interest" description="Disordered" evidence="1">
    <location>
        <begin position="353"/>
        <end position="404"/>
    </location>
</feature>
<keyword evidence="3" id="KW-1185">Reference proteome</keyword>
<evidence type="ECO:0000256" key="1">
    <source>
        <dbReference type="SAM" id="MobiDB-lite"/>
    </source>
</evidence>
<organism evidence="2 3">
    <name type="scientific">Tanacetum coccineum</name>
    <dbReference type="NCBI Taxonomy" id="301880"/>
    <lineage>
        <taxon>Eukaryota</taxon>
        <taxon>Viridiplantae</taxon>
        <taxon>Streptophyta</taxon>
        <taxon>Embryophyta</taxon>
        <taxon>Tracheophyta</taxon>
        <taxon>Spermatophyta</taxon>
        <taxon>Magnoliopsida</taxon>
        <taxon>eudicotyledons</taxon>
        <taxon>Gunneridae</taxon>
        <taxon>Pentapetalae</taxon>
        <taxon>asterids</taxon>
        <taxon>campanulids</taxon>
        <taxon>Asterales</taxon>
        <taxon>Asteraceae</taxon>
        <taxon>Asteroideae</taxon>
        <taxon>Anthemideae</taxon>
        <taxon>Anthemidinae</taxon>
        <taxon>Tanacetum</taxon>
    </lineage>
</organism>
<gene>
    <name evidence="2" type="ORF">Tco_0656265</name>
</gene>
<reference evidence="2" key="2">
    <citation type="submission" date="2022-01" db="EMBL/GenBank/DDBJ databases">
        <authorList>
            <person name="Yamashiro T."/>
            <person name="Shiraishi A."/>
            <person name="Satake H."/>
            <person name="Nakayama K."/>
        </authorList>
    </citation>
    <scope>NUCLEOTIDE SEQUENCE</scope>
</reference>
<dbReference type="EMBL" id="BQNB010009293">
    <property type="protein sequence ID" value="GJS61481.1"/>
    <property type="molecule type" value="Genomic_DNA"/>
</dbReference>
<protein>
    <submittedName>
        <fullName evidence="2">Uncharacterized protein</fullName>
    </submittedName>
</protein>
<sequence>MIKPSQPIPRVNDKQPRVLKVHAKKLFGNENVWVQMHRGIAWDKTLGTPIEVEPLDETQLVDLGLNTCNHDNRLSSREVLSFDKTKPQPQPLTNCPPLDISLGDKRGLKPPIKPHSLDSFRMKEVDHLANHTPPSPHMASLHHKDTYCYYHPCIGDPKKHYGFKPRLLGHSGSLGVNFSKLEMIEDDLELESKEVYFLGRGFNSPVRPKEVEKAYRPTDTDTKSEPFEDPIEIEEPQSLPITSTPIPLPDYTPATPHTEEESKPIEAYWTRVVSLHSTTLPLESTSPLSPDHLLTQTSPTLAPPRAFYYRNTARMTIRTQPTLSPDISDRVTEVMTLSPSSFCKRYKSSYETLSSSSSPTLASQKRYQGTSKPIVDTKTEGDEPEAEGTESESEEPKDELAEGTVPSTYEVVQSSWSVPVQQIADETPTPRSPVYTTWEDLEDDTIYRDIKCDMPLVQSPVQTISLPVQIPSSPVWSLDPLSEAQVLPSLVATPVSVRPVDEGYLAELGAQLELHGSILHDHTQRLDALLPTLLRGMVGTLPSCLLDQEQLDMRFTHSVLGLGA</sequence>
<accession>A0ABQ4X8B4</accession>
<proteinExistence type="predicted"/>
<dbReference type="Proteomes" id="UP001151760">
    <property type="component" value="Unassembled WGS sequence"/>
</dbReference>
<reference evidence="2" key="1">
    <citation type="journal article" date="2022" name="Int. J. Mol. Sci.">
        <title>Draft Genome of Tanacetum Coccineum: Genomic Comparison of Closely Related Tanacetum-Family Plants.</title>
        <authorList>
            <person name="Yamashiro T."/>
            <person name="Shiraishi A."/>
            <person name="Nakayama K."/>
            <person name="Satake H."/>
        </authorList>
    </citation>
    <scope>NUCLEOTIDE SEQUENCE</scope>
</reference>